<evidence type="ECO:0000256" key="3">
    <source>
        <dbReference type="ARBA" id="ARBA00022771"/>
    </source>
</evidence>
<evidence type="ECO:0000313" key="8">
    <source>
        <dbReference type="EMBL" id="KAB7495770.1"/>
    </source>
</evidence>
<feature type="domain" description="CCHC-type" evidence="7">
    <location>
        <begin position="209"/>
        <end position="224"/>
    </location>
</feature>
<reference evidence="8 9" key="1">
    <citation type="journal article" date="2019" name="PLoS Biol.">
        <title>Sex chromosomes control vertical transmission of feminizing Wolbachia symbionts in an isopod.</title>
        <authorList>
            <person name="Becking T."/>
            <person name="Chebbi M.A."/>
            <person name="Giraud I."/>
            <person name="Moumen B."/>
            <person name="Laverre T."/>
            <person name="Caubet Y."/>
            <person name="Peccoud J."/>
            <person name="Gilbert C."/>
            <person name="Cordaux R."/>
        </authorList>
    </citation>
    <scope>NUCLEOTIDE SEQUENCE [LARGE SCALE GENOMIC DNA]</scope>
    <source>
        <strain evidence="8">ANa2</strain>
        <tissue evidence="8">Whole body excluding digestive tract and cuticle</tissue>
    </source>
</reference>
<comment type="caution">
    <text evidence="8">The sequence shown here is derived from an EMBL/GenBank/DDBJ whole genome shotgun (WGS) entry which is preliminary data.</text>
</comment>
<feature type="region of interest" description="Disordered" evidence="6">
    <location>
        <begin position="218"/>
        <end position="246"/>
    </location>
</feature>
<dbReference type="GO" id="GO:0003677">
    <property type="term" value="F:DNA binding"/>
    <property type="evidence" value="ECO:0007669"/>
    <property type="project" value="UniProtKB-KW"/>
</dbReference>
<feature type="compositionally biased region" description="Gly residues" evidence="6">
    <location>
        <begin position="229"/>
        <end position="246"/>
    </location>
</feature>
<dbReference type="Proteomes" id="UP000326759">
    <property type="component" value="Unassembled WGS sequence"/>
</dbReference>
<feature type="compositionally biased region" description="Basic and acidic residues" evidence="6">
    <location>
        <begin position="218"/>
        <end position="228"/>
    </location>
</feature>
<protein>
    <submittedName>
        <fullName evidence="8">DNA-binding protein HEXBP</fullName>
    </submittedName>
</protein>
<feature type="compositionally biased region" description="Gly residues" evidence="6">
    <location>
        <begin position="277"/>
        <end position="288"/>
    </location>
</feature>
<dbReference type="PANTHER" id="PTHR47103:SF8">
    <property type="entry name" value="DNA-BINDING PROTEIN"/>
    <property type="match status" value="1"/>
</dbReference>
<dbReference type="Pfam" id="PF00098">
    <property type="entry name" value="zf-CCHC"/>
    <property type="match status" value="4"/>
</dbReference>
<evidence type="ECO:0000256" key="6">
    <source>
        <dbReference type="SAM" id="MobiDB-lite"/>
    </source>
</evidence>
<sequence length="318" mass="33959">MVETLYMVKAAHIQTMIIIGSFETLNLNCQTTNESGDTCPNGKRCSNCDSHHLRRECPERSLRKFESDSDCYNCNKNKPLFQKKKKMSQDGWYNRRGGSNDGGSVCYNCNEAGHFSRECPQKGGNSDGGIVCYNCNETGHLSRECPQKGGNSDRGGRYSGRSFSSSRSDLCRNCGGSGHLSWKCEDECKFCNDNFDGHIRKDCPKSNTCYNCNKSGHMSRDCPDKDQGGRGGGRYGGRGGGGRGRGGRGGGYGGGGGSACFNCDEVGHISRDCPLKGSGGRGRGGRGGRSVNFTPLGGGGGRGRGGFGGNSSDNDWGQ</sequence>
<feature type="domain" description="CCHC-type" evidence="7">
    <location>
        <begin position="132"/>
        <end position="147"/>
    </location>
</feature>
<evidence type="ECO:0000313" key="9">
    <source>
        <dbReference type="Proteomes" id="UP000326759"/>
    </source>
</evidence>
<organism evidence="8 9">
    <name type="scientific">Armadillidium nasatum</name>
    <dbReference type="NCBI Taxonomy" id="96803"/>
    <lineage>
        <taxon>Eukaryota</taxon>
        <taxon>Metazoa</taxon>
        <taxon>Ecdysozoa</taxon>
        <taxon>Arthropoda</taxon>
        <taxon>Crustacea</taxon>
        <taxon>Multicrustacea</taxon>
        <taxon>Malacostraca</taxon>
        <taxon>Eumalacostraca</taxon>
        <taxon>Peracarida</taxon>
        <taxon>Isopoda</taxon>
        <taxon>Oniscidea</taxon>
        <taxon>Crinocheta</taxon>
        <taxon>Armadillidiidae</taxon>
        <taxon>Armadillidium</taxon>
    </lineage>
</organism>
<evidence type="ECO:0000256" key="5">
    <source>
        <dbReference type="PROSITE-ProRule" id="PRU00047"/>
    </source>
</evidence>
<dbReference type="PROSITE" id="PS50158">
    <property type="entry name" value="ZF_CCHC"/>
    <property type="match status" value="5"/>
</dbReference>
<feature type="region of interest" description="Disordered" evidence="6">
    <location>
        <begin position="145"/>
        <end position="168"/>
    </location>
</feature>
<feature type="domain" description="CCHC-type" evidence="7">
    <location>
        <begin position="171"/>
        <end position="186"/>
    </location>
</feature>
<dbReference type="AlphaFoldDB" id="A0A5N5SSY8"/>
<dbReference type="EMBL" id="SEYY01022137">
    <property type="protein sequence ID" value="KAB7495770.1"/>
    <property type="molecule type" value="Genomic_DNA"/>
</dbReference>
<dbReference type="SUPFAM" id="SSF57756">
    <property type="entry name" value="Retrovirus zinc finger-like domains"/>
    <property type="match status" value="4"/>
</dbReference>
<dbReference type="OrthoDB" id="427960at2759"/>
<dbReference type="PANTHER" id="PTHR47103">
    <property type="entry name" value="DNA-BINDING PROTEIN"/>
    <property type="match status" value="1"/>
</dbReference>
<keyword evidence="3 5" id="KW-0863">Zinc-finger</keyword>
<dbReference type="Gene3D" id="4.10.60.10">
    <property type="entry name" value="Zinc finger, CCHC-type"/>
    <property type="match status" value="5"/>
</dbReference>
<dbReference type="InterPro" id="IPR001878">
    <property type="entry name" value="Znf_CCHC"/>
</dbReference>
<feature type="region of interest" description="Disordered" evidence="6">
    <location>
        <begin position="272"/>
        <end position="318"/>
    </location>
</feature>
<keyword evidence="1" id="KW-0479">Metal-binding</keyword>
<evidence type="ECO:0000256" key="1">
    <source>
        <dbReference type="ARBA" id="ARBA00022723"/>
    </source>
</evidence>
<keyword evidence="4" id="KW-0862">Zinc</keyword>
<proteinExistence type="predicted"/>
<evidence type="ECO:0000259" key="7">
    <source>
        <dbReference type="PROSITE" id="PS50158"/>
    </source>
</evidence>
<gene>
    <name evidence="8" type="primary">HEXBP_1</name>
    <name evidence="8" type="ORF">Anas_11734</name>
</gene>
<keyword evidence="9" id="KW-1185">Reference proteome</keyword>
<feature type="domain" description="CCHC-type" evidence="7">
    <location>
        <begin position="106"/>
        <end position="121"/>
    </location>
</feature>
<keyword evidence="2" id="KW-0677">Repeat</keyword>
<dbReference type="SMART" id="SM00343">
    <property type="entry name" value="ZnF_C2HC"/>
    <property type="match status" value="7"/>
</dbReference>
<name>A0A5N5SSY8_9CRUS</name>
<dbReference type="InterPro" id="IPR036875">
    <property type="entry name" value="Znf_CCHC_sf"/>
</dbReference>
<accession>A0A5N5SSY8</accession>
<keyword evidence="8" id="KW-0238">DNA-binding</keyword>
<feature type="compositionally biased region" description="Gly residues" evidence="6">
    <location>
        <begin position="296"/>
        <end position="309"/>
    </location>
</feature>
<feature type="compositionally biased region" description="Low complexity" evidence="6">
    <location>
        <begin position="159"/>
        <end position="168"/>
    </location>
</feature>
<evidence type="ECO:0000256" key="2">
    <source>
        <dbReference type="ARBA" id="ARBA00022737"/>
    </source>
</evidence>
<dbReference type="GO" id="GO:0008270">
    <property type="term" value="F:zinc ion binding"/>
    <property type="evidence" value="ECO:0007669"/>
    <property type="project" value="UniProtKB-KW"/>
</dbReference>
<evidence type="ECO:0000256" key="4">
    <source>
        <dbReference type="ARBA" id="ARBA00022833"/>
    </source>
</evidence>
<feature type="domain" description="CCHC-type" evidence="7">
    <location>
        <begin position="260"/>
        <end position="274"/>
    </location>
</feature>